<organism evidence="1 2">
    <name type="scientific">Puccinia sorghi</name>
    <dbReference type="NCBI Taxonomy" id="27349"/>
    <lineage>
        <taxon>Eukaryota</taxon>
        <taxon>Fungi</taxon>
        <taxon>Dikarya</taxon>
        <taxon>Basidiomycota</taxon>
        <taxon>Pucciniomycotina</taxon>
        <taxon>Pucciniomycetes</taxon>
        <taxon>Pucciniales</taxon>
        <taxon>Pucciniaceae</taxon>
        <taxon>Puccinia</taxon>
    </lineage>
</organism>
<evidence type="ECO:0000313" key="1">
    <source>
        <dbReference type="EMBL" id="KNZ44539.1"/>
    </source>
</evidence>
<proteinExistence type="predicted"/>
<dbReference type="AlphaFoldDB" id="A0A0L6U7P3"/>
<reference evidence="1 2" key="1">
    <citation type="submission" date="2015-08" db="EMBL/GenBank/DDBJ databases">
        <title>Next Generation Sequencing and Analysis of the Genome of Puccinia sorghi L Schw, the Causal Agent of Maize Common Rust.</title>
        <authorList>
            <person name="Rochi L."/>
            <person name="Burguener G."/>
            <person name="Darino M."/>
            <person name="Turjanski A."/>
            <person name="Kreff E."/>
            <person name="Dieguez M.J."/>
            <person name="Sacco F."/>
        </authorList>
    </citation>
    <scope>NUCLEOTIDE SEQUENCE [LARGE SCALE GENOMIC DNA]</scope>
    <source>
        <strain evidence="1 2">RO10H11247</strain>
    </source>
</reference>
<gene>
    <name evidence="1" type="ORF">VP01_905g4</name>
</gene>
<evidence type="ECO:0000313" key="2">
    <source>
        <dbReference type="Proteomes" id="UP000037035"/>
    </source>
</evidence>
<dbReference type="Proteomes" id="UP000037035">
    <property type="component" value="Unassembled WGS sequence"/>
</dbReference>
<dbReference type="VEuPathDB" id="FungiDB:VP01_905g4"/>
<accession>A0A0L6U7P3</accession>
<name>A0A0L6U7P3_9BASI</name>
<comment type="caution">
    <text evidence="1">The sequence shown here is derived from an EMBL/GenBank/DDBJ whole genome shotgun (WGS) entry which is preliminary data.</text>
</comment>
<sequence>MPSVAAISETHSYHLAYKDPKLDTCPVPLNPGVLPGWAKAIWSIQRDGFKITTTMPQNCVVAKVNRKTIYGIVQHVKLCGDFVANHQLICQAD</sequence>
<keyword evidence="2" id="KW-1185">Reference proteome</keyword>
<dbReference type="EMBL" id="LAVV01014671">
    <property type="protein sequence ID" value="KNZ44539.1"/>
    <property type="molecule type" value="Genomic_DNA"/>
</dbReference>
<protein>
    <submittedName>
        <fullName evidence="1">Uncharacterized protein</fullName>
    </submittedName>
</protein>